<gene>
    <name evidence="2" type="ORF">WKW80_09735</name>
</gene>
<organism evidence="2 3">
    <name type="scientific">Variovorax humicola</name>
    <dbReference type="NCBI Taxonomy" id="1769758"/>
    <lineage>
        <taxon>Bacteria</taxon>
        <taxon>Pseudomonadati</taxon>
        <taxon>Pseudomonadota</taxon>
        <taxon>Betaproteobacteria</taxon>
        <taxon>Burkholderiales</taxon>
        <taxon>Comamonadaceae</taxon>
        <taxon>Variovorax</taxon>
    </lineage>
</organism>
<name>A0ABU8VY38_9BURK</name>
<dbReference type="Pfam" id="PF04717">
    <property type="entry name" value="Phage_base_V"/>
    <property type="match status" value="1"/>
</dbReference>
<dbReference type="InterPro" id="IPR037026">
    <property type="entry name" value="Vgr_OB-fold_dom_sf"/>
</dbReference>
<protein>
    <submittedName>
        <fullName evidence="2">Phage baseplate assembly protein V</fullName>
    </submittedName>
</protein>
<dbReference type="EMBL" id="JBBKZV010000004">
    <property type="protein sequence ID" value="MEJ8822318.1"/>
    <property type="molecule type" value="Genomic_DNA"/>
</dbReference>
<proteinExistence type="predicted"/>
<accession>A0ABU8VY38</accession>
<sequence>MTQFYGKYRGKVENNIDPMMLGRVQVSVPAVLGSGTLSWALPCAPYGGSGIGFFAVPPIGANVWVEFEAGSIDMPIWSGCFWDATGGPPTPAIPQNKFFKTESISLQMSDLPGAGGFTLQVGAPAVPVPLTLTMDASGIKLAMGAFSVALTASGVSINDGALEVI</sequence>
<dbReference type="SUPFAM" id="SSF69255">
    <property type="entry name" value="gp5 N-terminal domain-like"/>
    <property type="match status" value="1"/>
</dbReference>
<keyword evidence="3" id="KW-1185">Reference proteome</keyword>
<dbReference type="RefSeq" id="WP_340363366.1">
    <property type="nucleotide sequence ID" value="NZ_JBBKZV010000004.1"/>
</dbReference>
<evidence type="ECO:0000313" key="2">
    <source>
        <dbReference type="EMBL" id="MEJ8822318.1"/>
    </source>
</evidence>
<dbReference type="Gene3D" id="2.40.50.230">
    <property type="entry name" value="Gp5 N-terminal domain"/>
    <property type="match status" value="1"/>
</dbReference>
<reference evidence="2 3" key="1">
    <citation type="submission" date="2024-03" db="EMBL/GenBank/DDBJ databases">
        <title>Novel species of the genus Variovorax.</title>
        <authorList>
            <person name="Liu Q."/>
            <person name="Xin Y.-H."/>
        </authorList>
    </citation>
    <scope>NUCLEOTIDE SEQUENCE [LARGE SCALE GENOMIC DNA]</scope>
    <source>
        <strain evidence="2 3">KACC 18501</strain>
    </source>
</reference>
<evidence type="ECO:0000313" key="3">
    <source>
        <dbReference type="Proteomes" id="UP001363010"/>
    </source>
</evidence>
<feature type="domain" description="Gp5/Type VI secretion system Vgr protein OB-fold" evidence="1">
    <location>
        <begin position="8"/>
        <end position="82"/>
    </location>
</feature>
<evidence type="ECO:0000259" key="1">
    <source>
        <dbReference type="Pfam" id="PF04717"/>
    </source>
</evidence>
<comment type="caution">
    <text evidence="2">The sequence shown here is derived from an EMBL/GenBank/DDBJ whole genome shotgun (WGS) entry which is preliminary data.</text>
</comment>
<dbReference type="Proteomes" id="UP001363010">
    <property type="component" value="Unassembled WGS sequence"/>
</dbReference>
<dbReference type="InterPro" id="IPR006531">
    <property type="entry name" value="Gp5/Vgr_OB"/>
</dbReference>